<gene>
    <name evidence="7" type="primary">gspH</name>
    <name evidence="7" type="ORF">FLO80_09565</name>
</gene>
<proteinExistence type="predicted"/>
<evidence type="ECO:0000256" key="4">
    <source>
        <dbReference type="ARBA" id="ARBA00022989"/>
    </source>
</evidence>
<dbReference type="Proteomes" id="UP000325291">
    <property type="component" value="Unassembled WGS sequence"/>
</dbReference>
<dbReference type="AlphaFoldDB" id="A0A5A9ZH98"/>
<dbReference type="InterPro" id="IPR002416">
    <property type="entry name" value="T2SS_protein-GspH"/>
</dbReference>
<evidence type="ECO:0000256" key="2">
    <source>
        <dbReference type="ARBA" id="ARBA00022481"/>
    </source>
</evidence>
<evidence type="ECO:0000256" key="6">
    <source>
        <dbReference type="SAM" id="Phobius"/>
    </source>
</evidence>
<evidence type="ECO:0000256" key="1">
    <source>
        <dbReference type="ARBA" id="ARBA00004167"/>
    </source>
</evidence>
<comment type="caution">
    <text evidence="7">The sequence shown here is derived from an EMBL/GenBank/DDBJ whole genome shotgun (WGS) entry which is preliminary data.</text>
</comment>
<dbReference type="Pfam" id="PF07963">
    <property type="entry name" value="N_methyl"/>
    <property type="match status" value="1"/>
</dbReference>
<keyword evidence="2" id="KW-0488">Methylation</keyword>
<dbReference type="GO" id="GO:0015627">
    <property type="term" value="C:type II protein secretion system complex"/>
    <property type="evidence" value="ECO:0007669"/>
    <property type="project" value="InterPro"/>
</dbReference>
<keyword evidence="4 6" id="KW-1133">Transmembrane helix</keyword>
<evidence type="ECO:0000313" key="7">
    <source>
        <dbReference type="EMBL" id="KAA0916346.1"/>
    </source>
</evidence>
<dbReference type="InterPro" id="IPR045584">
    <property type="entry name" value="Pilin-like"/>
</dbReference>
<sequence>MPTSSSGRCRRQMAEMRRVDAGVTLIEILVVLTLIGVSAGVVSYALPSASPARTLDQEAALLAARLNLASERSLMKGRHYVLDWQGGGYAFQEWQDGAWRSATGAPLSERHDLERGIVLSDRDGARRGVVQISPDLLPGKEGVSHLRLEAGALRRRVFFDGAAAGVAP</sequence>
<dbReference type="PRINTS" id="PR00885">
    <property type="entry name" value="BCTERIALGSPH"/>
</dbReference>
<dbReference type="GO" id="GO:0015628">
    <property type="term" value="P:protein secretion by the type II secretion system"/>
    <property type="evidence" value="ECO:0007669"/>
    <property type="project" value="InterPro"/>
</dbReference>
<organism evidence="7 8">
    <name type="scientific">Aquicoccus porphyridii</name>
    <dbReference type="NCBI Taxonomy" id="1852029"/>
    <lineage>
        <taxon>Bacteria</taxon>
        <taxon>Pseudomonadati</taxon>
        <taxon>Pseudomonadota</taxon>
        <taxon>Alphaproteobacteria</taxon>
        <taxon>Rhodobacterales</taxon>
        <taxon>Paracoccaceae</taxon>
        <taxon>Aquicoccus</taxon>
    </lineage>
</organism>
<dbReference type="InterPro" id="IPR012902">
    <property type="entry name" value="N_methyl_site"/>
</dbReference>
<evidence type="ECO:0000256" key="3">
    <source>
        <dbReference type="ARBA" id="ARBA00022692"/>
    </source>
</evidence>
<reference evidence="7 8" key="1">
    <citation type="submission" date="2019-07" db="EMBL/GenBank/DDBJ databases">
        <title>Aquicoccus porphyridii gen. nov., sp. nov., isolated from a small marine red alga, Porphyridium marinum.</title>
        <authorList>
            <person name="Liu L."/>
        </authorList>
    </citation>
    <scope>NUCLEOTIDE SEQUENCE [LARGE SCALE GENOMIC DNA]</scope>
    <source>
        <strain evidence="7 8">L1 8-17</strain>
    </source>
</reference>
<dbReference type="PROSITE" id="PS00409">
    <property type="entry name" value="PROKAR_NTER_METHYL"/>
    <property type="match status" value="1"/>
</dbReference>
<keyword evidence="3 6" id="KW-0812">Transmembrane</keyword>
<dbReference type="EMBL" id="VINQ01000005">
    <property type="protein sequence ID" value="KAA0916346.1"/>
    <property type="molecule type" value="Genomic_DNA"/>
</dbReference>
<keyword evidence="8" id="KW-1185">Reference proteome</keyword>
<dbReference type="Gene3D" id="3.55.40.10">
    <property type="entry name" value="minor pseudopilin epsh domain"/>
    <property type="match status" value="1"/>
</dbReference>
<protein>
    <submittedName>
        <fullName evidence="7">Type II secretion system protein GspH</fullName>
    </submittedName>
</protein>
<keyword evidence="5 6" id="KW-0472">Membrane</keyword>
<evidence type="ECO:0000313" key="8">
    <source>
        <dbReference type="Proteomes" id="UP000325291"/>
    </source>
</evidence>
<dbReference type="GO" id="GO:0016020">
    <property type="term" value="C:membrane"/>
    <property type="evidence" value="ECO:0007669"/>
    <property type="project" value="UniProtKB-SubCell"/>
</dbReference>
<comment type="subcellular location">
    <subcellularLocation>
        <location evidence="1">Membrane</location>
        <topology evidence="1">Single-pass membrane protein</topology>
    </subcellularLocation>
</comment>
<feature type="transmembrane region" description="Helical" evidence="6">
    <location>
        <begin position="21"/>
        <end position="46"/>
    </location>
</feature>
<accession>A0A5A9ZH98</accession>
<name>A0A5A9ZH98_9RHOB</name>
<dbReference type="SUPFAM" id="SSF54523">
    <property type="entry name" value="Pili subunits"/>
    <property type="match status" value="1"/>
</dbReference>
<dbReference type="NCBIfam" id="TIGR02532">
    <property type="entry name" value="IV_pilin_GFxxxE"/>
    <property type="match status" value="1"/>
</dbReference>
<evidence type="ECO:0000256" key="5">
    <source>
        <dbReference type="ARBA" id="ARBA00023136"/>
    </source>
</evidence>